<dbReference type="SUPFAM" id="SSF52540">
    <property type="entry name" value="P-loop containing nucleoside triphosphate hydrolases"/>
    <property type="match status" value="1"/>
</dbReference>
<comment type="caution">
    <text evidence="7">The sequence shown here is derived from an EMBL/GenBank/DDBJ whole genome shotgun (WGS) entry which is preliminary data.</text>
</comment>
<keyword evidence="3" id="KW-0611">Plant defense</keyword>
<feature type="domain" description="NB-ARC" evidence="5">
    <location>
        <begin position="5"/>
        <end position="122"/>
    </location>
</feature>
<evidence type="ECO:0008006" key="9">
    <source>
        <dbReference type="Google" id="ProtNLM"/>
    </source>
</evidence>
<dbReference type="InterPro" id="IPR002182">
    <property type="entry name" value="NB-ARC"/>
</dbReference>
<evidence type="ECO:0000313" key="7">
    <source>
        <dbReference type="EMBL" id="KAK4363325.1"/>
    </source>
</evidence>
<dbReference type="InterPro" id="IPR027417">
    <property type="entry name" value="P-loop_NTPase"/>
</dbReference>
<evidence type="ECO:0000256" key="2">
    <source>
        <dbReference type="ARBA" id="ARBA00022741"/>
    </source>
</evidence>
<dbReference type="PANTHER" id="PTHR33463:SF218">
    <property type="entry name" value="DISEASE RESISTANCE PROTEIN RPS2-LIKE"/>
    <property type="match status" value="1"/>
</dbReference>
<dbReference type="Pfam" id="PF23559">
    <property type="entry name" value="WHD_DRP"/>
    <property type="match status" value="1"/>
</dbReference>
<accession>A0AAE1VKC3</accession>
<feature type="domain" description="Disease resistance protein winged helix" evidence="6">
    <location>
        <begin position="140"/>
        <end position="198"/>
    </location>
</feature>
<gene>
    <name evidence="7" type="ORF">RND71_018566</name>
</gene>
<evidence type="ECO:0000256" key="3">
    <source>
        <dbReference type="ARBA" id="ARBA00022821"/>
    </source>
</evidence>
<dbReference type="InterPro" id="IPR058922">
    <property type="entry name" value="WHD_DRP"/>
</dbReference>
<sequence length="514" mass="57741">MSSSEGTGGVEKTTLVKNLNNELLKTDVSRSKLSFGIVVLFTDVRKVQAQIVNRLEVIVDNEESVESIASKIYQRLKQEKSLHLILDDVWEPINLDEVGVPQPEDSAGSKQRSKHVNENVKKRGDIQSCFLYCSLYPAAILTNDLIKCWWSEGFLGEHDTYEEAYNRGITMIESLKDACLIETRELNSVKMHDVVHDVSIWIANSFGTEHNSLIQAGIELAEISHIKMSASHKRISFVSNRINSLPDCFMECPETTSLLLQDNDPLVKTPHEHFLAFPALRVLNLSETGITALSSSINSLYQLRAVILKDCHWLTELPPIDNLCNLLLLDCANIMLHYVPHGMDKLTDLKLLHLPPTALESIGQGILLKLSSIEIINMMCTLSWRISRHPQFHQEQGTDNTLGIVRKKRVPLLGTTSFDELSSLHKLTSLSIKLDSSSIFNGDHTWMTRLKRFRIEVGEGPMRVPFNKSTRMIGISKCEIFMTTFGVALDLAHRGIPFGKNCFNGVSSRISSFS</sequence>
<proteinExistence type="inferred from homology"/>
<dbReference type="Pfam" id="PF00931">
    <property type="entry name" value="NB-ARC"/>
    <property type="match status" value="1"/>
</dbReference>
<dbReference type="Gene3D" id="3.40.50.300">
    <property type="entry name" value="P-loop containing nucleotide triphosphate hydrolases"/>
    <property type="match status" value="1"/>
</dbReference>
<dbReference type="GO" id="GO:0043531">
    <property type="term" value="F:ADP binding"/>
    <property type="evidence" value="ECO:0007669"/>
    <property type="project" value="InterPro"/>
</dbReference>
<keyword evidence="4" id="KW-0067">ATP-binding</keyword>
<dbReference type="PANTHER" id="PTHR33463">
    <property type="entry name" value="NB-ARC DOMAIN-CONTAINING PROTEIN-RELATED"/>
    <property type="match status" value="1"/>
</dbReference>
<organism evidence="7 8">
    <name type="scientific">Anisodus tanguticus</name>
    <dbReference type="NCBI Taxonomy" id="243964"/>
    <lineage>
        <taxon>Eukaryota</taxon>
        <taxon>Viridiplantae</taxon>
        <taxon>Streptophyta</taxon>
        <taxon>Embryophyta</taxon>
        <taxon>Tracheophyta</taxon>
        <taxon>Spermatophyta</taxon>
        <taxon>Magnoliopsida</taxon>
        <taxon>eudicotyledons</taxon>
        <taxon>Gunneridae</taxon>
        <taxon>Pentapetalae</taxon>
        <taxon>asterids</taxon>
        <taxon>lamiids</taxon>
        <taxon>Solanales</taxon>
        <taxon>Solanaceae</taxon>
        <taxon>Solanoideae</taxon>
        <taxon>Hyoscyameae</taxon>
        <taxon>Anisodus</taxon>
    </lineage>
</organism>
<evidence type="ECO:0000256" key="1">
    <source>
        <dbReference type="ARBA" id="ARBA00008894"/>
    </source>
</evidence>
<dbReference type="InterPro" id="IPR050905">
    <property type="entry name" value="Plant_NBS-LRR"/>
</dbReference>
<reference evidence="7" key="1">
    <citation type="submission" date="2023-12" db="EMBL/GenBank/DDBJ databases">
        <title>Genome assembly of Anisodus tanguticus.</title>
        <authorList>
            <person name="Wang Y.-J."/>
        </authorList>
    </citation>
    <scope>NUCLEOTIDE SEQUENCE</scope>
    <source>
        <strain evidence="7">KB-2021</strain>
        <tissue evidence="7">Leaf</tissue>
    </source>
</reference>
<dbReference type="SUPFAM" id="SSF52058">
    <property type="entry name" value="L domain-like"/>
    <property type="match status" value="1"/>
</dbReference>
<protein>
    <recommendedName>
        <fullName evidence="9">NB-ARC domain-containing protein</fullName>
    </recommendedName>
</protein>
<evidence type="ECO:0000313" key="8">
    <source>
        <dbReference type="Proteomes" id="UP001291623"/>
    </source>
</evidence>
<evidence type="ECO:0000259" key="6">
    <source>
        <dbReference type="Pfam" id="PF23559"/>
    </source>
</evidence>
<keyword evidence="2" id="KW-0547">Nucleotide-binding</keyword>
<evidence type="ECO:0000259" key="5">
    <source>
        <dbReference type="Pfam" id="PF00931"/>
    </source>
</evidence>
<dbReference type="Gene3D" id="3.80.10.10">
    <property type="entry name" value="Ribonuclease Inhibitor"/>
    <property type="match status" value="1"/>
</dbReference>
<dbReference type="InterPro" id="IPR032675">
    <property type="entry name" value="LRR_dom_sf"/>
</dbReference>
<keyword evidence="8" id="KW-1185">Reference proteome</keyword>
<dbReference type="AlphaFoldDB" id="A0AAE1VKC3"/>
<name>A0AAE1VKC3_9SOLA</name>
<comment type="similarity">
    <text evidence="1">Belongs to the disease resistance NB-LRR family.</text>
</comment>
<dbReference type="EMBL" id="JAVYJV010000009">
    <property type="protein sequence ID" value="KAK4363325.1"/>
    <property type="molecule type" value="Genomic_DNA"/>
</dbReference>
<evidence type="ECO:0000256" key="4">
    <source>
        <dbReference type="ARBA" id="ARBA00022840"/>
    </source>
</evidence>
<dbReference type="Proteomes" id="UP001291623">
    <property type="component" value="Unassembled WGS sequence"/>
</dbReference>